<feature type="domain" description="MIF4G" evidence="7">
    <location>
        <begin position="65"/>
        <end position="270"/>
    </location>
</feature>
<feature type="region of interest" description="Disordered" evidence="6">
    <location>
        <begin position="1"/>
        <end position="61"/>
    </location>
</feature>
<dbReference type="GO" id="GO:0000184">
    <property type="term" value="P:nuclear-transcribed mRNA catabolic process, nonsense-mediated decay"/>
    <property type="evidence" value="ECO:0007669"/>
    <property type="project" value="TreeGrafter"/>
</dbReference>
<dbReference type="InterPro" id="IPR003890">
    <property type="entry name" value="MIF4G-like_typ-3"/>
</dbReference>
<dbReference type="GO" id="GO:0006397">
    <property type="term" value="P:mRNA processing"/>
    <property type="evidence" value="ECO:0007669"/>
    <property type="project" value="UniProtKB-KW"/>
</dbReference>
<dbReference type="InterPro" id="IPR016024">
    <property type="entry name" value="ARM-type_fold"/>
</dbReference>
<evidence type="ECO:0000313" key="8">
    <source>
        <dbReference type="EMBL" id="KAG0005208.1"/>
    </source>
</evidence>
<evidence type="ECO:0000256" key="6">
    <source>
        <dbReference type="SAM" id="MobiDB-lite"/>
    </source>
</evidence>
<dbReference type="Gene3D" id="1.25.40.180">
    <property type="match status" value="3"/>
</dbReference>
<keyword evidence="5" id="KW-0539">Nucleus</keyword>
<evidence type="ECO:0000313" key="9">
    <source>
        <dbReference type="Proteomes" id="UP000749646"/>
    </source>
</evidence>
<protein>
    <submittedName>
        <fullName evidence="8">Component of the cap-binding complex (CBC)</fullName>
    </submittedName>
</protein>
<dbReference type="OrthoDB" id="10252707at2759"/>
<evidence type="ECO:0000256" key="5">
    <source>
        <dbReference type="ARBA" id="ARBA00023242"/>
    </source>
</evidence>
<keyword evidence="3" id="KW-0507">mRNA processing</keyword>
<dbReference type="GO" id="GO:0006406">
    <property type="term" value="P:mRNA export from nucleus"/>
    <property type="evidence" value="ECO:0007669"/>
    <property type="project" value="InterPro"/>
</dbReference>
<dbReference type="GO" id="GO:0003729">
    <property type="term" value="F:mRNA binding"/>
    <property type="evidence" value="ECO:0007669"/>
    <property type="project" value="TreeGrafter"/>
</dbReference>
<feature type="compositionally biased region" description="Basic and acidic residues" evidence="6">
    <location>
        <begin position="40"/>
        <end position="61"/>
    </location>
</feature>
<evidence type="ECO:0000256" key="1">
    <source>
        <dbReference type="ARBA" id="ARBA00004123"/>
    </source>
</evidence>
<dbReference type="SMART" id="SM00543">
    <property type="entry name" value="MIF4G"/>
    <property type="match status" value="1"/>
</dbReference>
<comment type="subcellular location">
    <subcellularLocation>
        <location evidence="1">Nucleus</location>
    </subcellularLocation>
</comment>
<dbReference type="Proteomes" id="UP000749646">
    <property type="component" value="Unassembled WGS sequence"/>
</dbReference>
<keyword evidence="4" id="KW-0508">mRNA splicing</keyword>
<gene>
    <name evidence="8" type="primary">CBP80</name>
    <name evidence="8" type="ORF">BGZ65_011723</name>
</gene>
<dbReference type="InterPro" id="IPR027159">
    <property type="entry name" value="CBP80"/>
</dbReference>
<dbReference type="EMBL" id="JAAAHW010000204">
    <property type="protein sequence ID" value="KAG0005208.1"/>
    <property type="molecule type" value="Genomic_DNA"/>
</dbReference>
<dbReference type="GO" id="GO:0000339">
    <property type="term" value="F:RNA cap binding"/>
    <property type="evidence" value="ECO:0007669"/>
    <property type="project" value="InterPro"/>
</dbReference>
<dbReference type="InterPro" id="IPR015174">
    <property type="entry name" value="MIF4G-like_typ-2"/>
</dbReference>
<dbReference type="Pfam" id="PF09088">
    <property type="entry name" value="MIF4G_like"/>
    <property type="match status" value="1"/>
</dbReference>
<proteinExistence type="inferred from homology"/>
<dbReference type="PANTHER" id="PTHR12412">
    <property type="entry name" value="CAP BINDING PROTEIN"/>
    <property type="match status" value="1"/>
</dbReference>
<feature type="compositionally biased region" description="Gly residues" evidence="6">
    <location>
        <begin position="8"/>
        <end position="24"/>
    </location>
</feature>
<evidence type="ECO:0000256" key="4">
    <source>
        <dbReference type="ARBA" id="ARBA00023187"/>
    </source>
</evidence>
<keyword evidence="9" id="KW-1185">Reference proteome</keyword>
<evidence type="ECO:0000256" key="3">
    <source>
        <dbReference type="ARBA" id="ARBA00022664"/>
    </source>
</evidence>
<evidence type="ECO:0000259" key="7">
    <source>
        <dbReference type="SMART" id="SM00543"/>
    </source>
</evidence>
<reference evidence="8" key="1">
    <citation type="journal article" date="2020" name="Fungal Divers.">
        <title>Resolving the Mortierellaceae phylogeny through synthesis of multi-gene phylogenetics and phylogenomics.</title>
        <authorList>
            <person name="Vandepol N."/>
            <person name="Liber J."/>
            <person name="Desiro A."/>
            <person name="Na H."/>
            <person name="Kennedy M."/>
            <person name="Barry K."/>
            <person name="Grigoriev I.V."/>
            <person name="Miller A.N."/>
            <person name="O'Donnell K."/>
            <person name="Stajich J.E."/>
            <person name="Bonito G."/>
        </authorList>
    </citation>
    <scope>NUCLEOTIDE SEQUENCE</scope>
    <source>
        <strain evidence="8">MES-2147</strain>
    </source>
</reference>
<dbReference type="SUPFAM" id="SSF48371">
    <property type="entry name" value="ARM repeat"/>
    <property type="match status" value="3"/>
</dbReference>
<dbReference type="AlphaFoldDB" id="A0A9P6MKN9"/>
<dbReference type="GO" id="GO:0005634">
    <property type="term" value="C:nucleus"/>
    <property type="evidence" value="ECO:0007669"/>
    <property type="project" value="UniProtKB-SubCell"/>
</dbReference>
<dbReference type="GO" id="GO:0008380">
    <property type="term" value="P:RNA splicing"/>
    <property type="evidence" value="ECO:0007669"/>
    <property type="project" value="UniProtKB-KW"/>
</dbReference>
<sequence length="900" mass="101977">MDYRKNNQGGGGGPDRNRNHGGGRQYDRYDRGRGGGGQRRPYDRPRQEHRDREQERAQDEVNDIEKRLGGLIIRVGDKITPTLETNLNTLAGILDNDYAKHSATILKSLKACILELPMKSAIYGTLTGLLNAKNVQTGGTIVKMASELLQESLTKQQWRNVKLLLRFFGELVNSNVILPTTLLNVMDQFLNVLQEDTVVRARADCAVYCVLATLPWCAADMRDRNPHDFDKILGRIEDYMMARQESGGVEGFDITKVFVDDQCPYVQEEPLTLLWKQIQNLQKDDWDVPILIKPSQAFDAVLGMASQHELPEFAFPSHTELISYYTPAPLFRIFVGDDGEPTCPLPDPYSISHFIVRDNLTDVLCLFEINRKECAKYLFMVQYSYVIGTFADSTSPSAAAAAAAATAAAAAAGGAAVAAVAAVATVAAAGGAASKPEDMETDTPVGPSWSVDYVMTEVIFIEMFKLPKPEFKTVYYASLLVEICKAFPDSFPGALADAIKRLYSRLPIMDVECAHRFWTWLSHHLSNFGYLWNWSEWSGVLELPFDHAQPVFIRETLEKTIRLSYYERVREAIPEEFHKFIPPEAPGPSWKFESPGIVSKFILKEQHPYHAMASAVLNALRAKHSIEQIEQTLESIKNAPRLESLTPSEREDFIRELFTECVLMLGSKSFSHVLNVIERYLSILQRMNSTPEARLHSVKIVAQFWKNNTQFLGILLDKMLNYRVVDAIAIVKWVFELEVWQNDWHRSFVWDILKNTLNKVISRVVQVKEKLNEVRKEFEATPPTKTEEVVIGVENTLSIVNREQKEVFLTLYQRFVAVLQQRLNEIESSGEGLEGNRSWEIALNWFLELGRRYSKEVATFSTTLEAIVFASGEAIDPRITNIFQEVCRMEEGRSIDMSLN</sequence>
<dbReference type="PANTHER" id="PTHR12412:SF2">
    <property type="entry name" value="NUCLEAR CAP-BINDING PROTEIN SUBUNIT 1"/>
    <property type="match status" value="1"/>
</dbReference>
<dbReference type="Pfam" id="PF09090">
    <property type="entry name" value="MIF4G_like_2"/>
    <property type="match status" value="1"/>
</dbReference>
<dbReference type="Pfam" id="PF02854">
    <property type="entry name" value="MIF4G"/>
    <property type="match status" value="1"/>
</dbReference>
<comment type="caution">
    <text evidence="8">The sequence shown here is derived from an EMBL/GenBank/DDBJ whole genome shotgun (WGS) entry which is preliminary data.</text>
</comment>
<evidence type="ECO:0000256" key="2">
    <source>
        <dbReference type="ARBA" id="ARBA00007413"/>
    </source>
</evidence>
<dbReference type="InterPro" id="IPR015172">
    <property type="entry name" value="MIF4G-like_typ-1"/>
</dbReference>
<accession>A0A9P6MKN9</accession>
<dbReference type="GO" id="GO:0005846">
    <property type="term" value="C:nuclear cap binding complex"/>
    <property type="evidence" value="ECO:0007669"/>
    <property type="project" value="InterPro"/>
</dbReference>
<name>A0A9P6MKN9_9FUNG</name>
<comment type="similarity">
    <text evidence="2">Belongs to the NCBP1 family.</text>
</comment>
<organism evidence="8 9">
    <name type="scientific">Modicella reniformis</name>
    <dbReference type="NCBI Taxonomy" id="1440133"/>
    <lineage>
        <taxon>Eukaryota</taxon>
        <taxon>Fungi</taxon>
        <taxon>Fungi incertae sedis</taxon>
        <taxon>Mucoromycota</taxon>
        <taxon>Mortierellomycotina</taxon>
        <taxon>Mortierellomycetes</taxon>
        <taxon>Mortierellales</taxon>
        <taxon>Mortierellaceae</taxon>
        <taxon>Modicella</taxon>
    </lineage>
</organism>